<keyword evidence="2" id="KW-1185">Reference proteome</keyword>
<reference evidence="1 2" key="1">
    <citation type="submission" date="2016-07" db="EMBL/GenBank/DDBJ databases">
        <authorList>
            <person name="Lefevre C.T."/>
        </authorList>
    </citation>
    <scope>NUCLEOTIDE SEQUENCE [LARGE SCALE GENOMIC DNA]</scope>
    <source>
        <strain evidence="1">PR1</strain>
    </source>
</reference>
<dbReference type="STRING" id="1867952.MTBPR1_140049"/>
<evidence type="ECO:0000313" key="2">
    <source>
        <dbReference type="Proteomes" id="UP000231658"/>
    </source>
</evidence>
<name>A0A1C3RFA2_9PROT</name>
<dbReference type="AlphaFoldDB" id="A0A1C3RFA2"/>
<dbReference type="EMBL" id="FLYE01000006">
    <property type="protein sequence ID" value="SCA55931.1"/>
    <property type="molecule type" value="Genomic_DNA"/>
</dbReference>
<gene>
    <name evidence="1" type="ORF">MTBPR1_140049</name>
</gene>
<dbReference type="Proteomes" id="UP000231658">
    <property type="component" value="Unassembled WGS sequence"/>
</dbReference>
<protein>
    <submittedName>
        <fullName evidence="1">Uncharacterized protein</fullName>
    </submittedName>
</protein>
<proteinExistence type="predicted"/>
<accession>A0A1C3RFA2</accession>
<dbReference type="RefSeq" id="WP_069186627.1">
    <property type="nucleotide sequence ID" value="NZ_FLYE01000006.1"/>
</dbReference>
<evidence type="ECO:0000313" key="1">
    <source>
        <dbReference type="EMBL" id="SCA55931.1"/>
    </source>
</evidence>
<organism evidence="1 2">
    <name type="scientific">Candidatus Terasakiella magnetica</name>
    <dbReference type="NCBI Taxonomy" id="1867952"/>
    <lineage>
        <taxon>Bacteria</taxon>
        <taxon>Pseudomonadati</taxon>
        <taxon>Pseudomonadota</taxon>
        <taxon>Alphaproteobacteria</taxon>
        <taxon>Rhodospirillales</taxon>
        <taxon>Terasakiellaceae</taxon>
        <taxon>Terasakiella</taxon>
    </lineage>
</organism>
<sequence>MVASIELQNYSYKVALNTLSFLSVSDRMDRRLMILHHAIEDALHGDLSEDDIAGFMFMALSVANRKSCTTVVKYAANVCLAALSHNAPLTIFMSDILFSTLSKNCEIDETCADLMEIWNTDLKSIPSKIPLSVIMMKGHA</sequence>